<keyword evidence="3" id="KW-1185">Reference proteome</keyword>
<dbReference type="Proteomes" id="UP000078512">
    <property type="component" value="Unassembled WGS sequence"/>
</dbReference>
<name>A0A197JLE6_9FUNG</name>
<dbReference type="OrthoDB" id="2435592at2759"/>
<sequence>MFIVVTMPSSPPEGNLPPSPPSSASSGDLEIAFERQQSLSQLEHTASLRRVSSKSGDAPTNAQGLATIQLEPANFLSPLGHRTTRNDATEDSHGPGDASDARSVSSSRSSKVGLRKRLSRLFKRDSKVKETALTSAASSAPVTLVGAEGSIQSAAPDRSAVSVSSGLHSLEDPIETSFALLDVPVTQVRSSPAADGSIRMNIFPENVPKPIYKTDLPKQLARVDKTPQLAYCCSLLLKAPGQLRPDPASEFSQDSPLDDKEKEWVQRIDPILQDRYRWLVEQLVRAFADNPDI</sequence>
<organism evidence="2 3">
    <name type="scientific">Linnemannia elongata AG-77</name>
    <dbReference type="NCBI Taxonomy" id="1314771"/>
    <lineage>
        <taxon>Eukaryota</taxon>
        <taxon>Fungi</taxon>
        <taxon>Fungi incertae sedis</taxon>
        <taxon>Mucoromycota</taxon>
        <taxon>Mortierellomycotina</taxon>
        <taxon>Mortierellomycetes</taxon>
        <taxon>Mortierellales</taxon>
        <taxon>Mortierellaceae</taxon>
        <taxon>Linnemannia</taxon>
    </lineage>
</organism>
<accession>A0A197JLE6</accession>
<proteinExistence type="predicted"/>
<dbReference type="EMBL" id="KV442082">
    <property type="protein sequence ID" value="OAQ25194.1"/>
    <property type="molecule type" value="Genomic_DNA"/>
</dbReference>
<feature type="compositionally biased region" description="Basic and acidic residues" evidence="1">
    <location>
        <begin position="84"/>
        <end position="94"/>
    </location>
</feature>
<feature type="compositionally biased region" description="Polar residues" evidence="1">
    <location>
        <begin position="35"/>
        <end position="44"/>
    </location>
</feature>
<feature type="compositionally biased region" description="Pro residues" evidence="1">
    <location>
        <begin position="9"/>
        <end position="21"/>
    </location>
</feature>
<protein>
    <submittedName>
        <fullName evidence="2">Uncharacterized protein</fullName>
    </submittedName>
</protein>
<feature type="compositionally biased region" description="Polar residues" evidence="1">
    <location>
        <begin position="53"/>
        <end position="66"/>
    </location>
</feature>
<evidence type="ECO:0000256" key="1">
    <source>
        <dbReference type="SAM" id="MobiDB-lite"/>
    </source>
</evidence>
<evidence type="ECO:0000313" key="3">
    <source>
        <dbReference type="Proteomes" id="UP000078512"/>
    </source>
</evidence>
<reference evidence="2 3" key="1">
    <citation type="submission" date="2016-05" db="EMBL/GenBank/DDBJ databases">
        <title>Genome sequencing reveals origins of a unique bacterial endosymbiosis in the earliest lineages of terrestrial Fungi.</title>
        <authorList>
            <consortium name="DOE Joint Genome Institute"/>
            <person name="Uehling J."/>
            <person name="Gryganskyi A."/>
            <person name="Hameed K."/>
            <person name="Tschaplinski T."/>
            <person name="Misztal P."/>
            <person name="Wu S."/>
            <person name="Desiro A."/>
            <person name="Vande Pol N."/>
            <person name="Du Z.-Y."/>
            <person name="Zienkiewicz A."/>
            <person name="Zienkiewicz K."/>
            <person name="Morin E."/>
            <person name="Tisserant E."/>
            <person name="Splivallo R."/>
            <person name="Hainaut M."/>
            <person name="Henrissat B."/>
            <person name="Ohm R."/>
            <person name="Kuo A."/>
            <person name="Yan J."/>
            <person name="Lipzen A."/>
            <person name="Nolan M."/>
            <person name="Labutti K."/>
            <person name="Barry K."/>
            <person name="Goldstein A."/>
            <person name="Labbe J."/>
            <person name="Schadt C."/>
            <person name="Tuskan G."/>
            <person name="Grigoriev I."/>
            <person name="Martin F."/>
            <person name="Vilgalys R."/>
            <person name="Bonito G."/>
        </authorList>
    </citation>
    <scope>NUCLEOTIDE SEQUENCE [LARGE SCALE GENOMIC DNA]</scope>
    <source>
        <strain evidence="2 3">AG-77</strain>
    </source>
</reference>
<feature type="region of interest" description="Disordered" evidence="1">
    <location>
        <begin position="1"/>
        <end position="112"/>
    </location>
</feature>
<dbReference type="AlphaFoldDB" id="A0A197JLE6"/>
<gene>
    <name evidence="2" type="ORF">K457DRAFT_789065</name>
</gene>
<evidence type="ECO:0000313" key="2">
    <source>
        <dbReference type="EMBL" id="OAQ25194.1"/>
    </source>
</evidence>
<feature type="compositionally biased region" description="Low complexity" evidence="1">
    <location>
        <begin position="96"/>
        <end position="112"/>
    </location>
</feature>